<protein>
    <submittedName>
        <fullName evidence="1">Uncharacterized protein</fullName>
    </submittedName>
</protein>
<evidence type="ECO:0000313" key="2">
    <source>
        <dbReference type="Proteomes" id="UP001053296"/>
    </source>
</evidence>
<gene>
    <name evidence="1" type="ORF">PSDVSF_24280</name>
</gene>
<dbReference type="InterPro" id="IPR008928">
    <property type="entry name" value="6-hairpin_glycosidase_sf"/>
</dbReference>
<name>A0ABN6EVX4_9BACT</name>
<proteinExistence type="predicted"/>
<dbReference type="SUPFAM" id="SSF48208">
    <property type="entry name" value="Six-hairpin glycosidases"/>
    <property type="match status" value="1"/>
</dbReference>
<accession>A0ABN6EVX4</accession>
<dbReference type="RefSeq" id="WP_229591171.1">
    <property type="nucleotide sequence ID" value="NZ_AP024485.1"/>
</dbReference>
<evidence type="ECO:0000313" key="1">
    <source>
        <dbReference type="EMBL" id="BCS89186.1"/>
    </source>
</evidence>
<organism evidence="1 2">
    <name type="scientific">Pseudodesulfovibrio sediminis</name>
    <dbReference type="NCBI Taxonomy" id="2810563"/>
    <lineage>
        <taxon>Bacteria</taxon>
        <taxon>Pseudomonadati</taxon>
        <taxon>Thermodesulfobacteriota</taxon>
        <taxon>Desulfovibrionia</taxon>
        <taxon>Desulfovibrionales</taxon>
        <taxon>Desulfovibrionaceae</taxon>
    </lineage>
</organism>
<keyword evidence="2" id="KW-1185">Reference proteome</keyword>
<dbReference type="EMBL" id="AP024485">
    <property type="protein sequence ID" value="BCS89186.1"/>
    <property type="molecule type" value="Genomic_DNA"/>
</dbReference>
<sequence length="407" mass="45611">MGDLMSHVERMAERAALDLAGWVRVNGFAGYDPYDLPGYLFDRRCAGDPVSSNDETRLREQDRVDPGGLRAELGLAPAVNAKALGLLLGAFSILHDGGLGDWTDEMALCVNWLDENAIPGFAGTGWGYPFNWESYQVIPAGTPTSVNSCHVGDGFRQRYLATGDTVWLGRCQSVAEFLFSDLNEDHVSGRGRCYSYTPIDFFHVHNANLGTAEFLVWTGLTCGREEFVLAGQDALAFTLSDLDDRGTLTYWARGFEPNEGLVGFMDHYHTAAELRSLLRLTRMLPEQSEVRAAFDRYFHYYLTEFFDDHSRPVLRPGFSWLPFDIHAGAEAAYILGESVHEHPAAKDRLVEFLPWFLSTCRNPDGSYLFRIEECEGKECARTFPFLRWGQAWTLRGLCAVLTGLRGI</sequence>
<reference evidence="1" key="1">
    <citation type="journal article" date="2022" name="Arch. Microbiol.">
        <title>Pseudodesulfovibrio sediminis sp. nov., a mesophilic and neutrophilic sulfate-reducing bacterium isolated from sediment of a brackish lake.</title>
        <authorList>
            <person name="Takahashi A."/>
            <person name="Kojima H."/>
            <person name="Watanabe M."/>
            <person name="Fukui M."/>
        </authorList>
    </citation>
    <scope>NUCLEOTIDE SEQUENCE</scope>
    <source>
        <strain evidence="1">SF6</strain>
    </source>
</reference>
<dbReference type="Proteomes" id="UP001053296">
    <property type="component" value="Chromosome"/>
</dbReference>